<keyword evidence="9 14" id="KW-0418">Kinase</keyword>
<evidence type="ECO:0000256" key="4">
    <source>
        <dbReference type="ARBA" id="ARBA00011643"/>
    </source>
</evidence>
<feature type="region of interest" description="Important for the catalytic mechanism of dephosphorylation" evidence="14">
    <location>
        <begin position="272"/>
        <end position="277"/>
    </location>
</feature>
<name>A0AAW3ZLY4_9GAMM</name>
<comment type="function">
    <text evidence="14">Catalyzes the ATP- as well as the pyrophosphate-dependent phosphorylation of a specific serine residue in HPr, a phosphocarrier protein of the phosphoenolpyruvate-dependent sugar phosphotransferase system (PTS). HprK/P also catalyzes the pyrophosphate-producing, inorganic phosphate-dependent dephosphorylation (phosphorolysis) of seryl-phosphorylated HPr (P-Ser-HPr).</text>
</comment>
<dbReference type="GO" id="GO:0004674">
    <property type="term" value="F:protein serine/threonine kinase activity"/>
    <property type="evidence" value="ECO:0007669"/>
    <property type="project" value="UniProtKB-KW"/>
</dbReference>
<evidence type="ECO:0000313" key="17">
    <source>
        <dbReference type="EMBL" id="MBD8527163.1"/>
    </source>
</evidence>
<dbReference type="Proteomes" id="UP000613768">
    <property type="component" value="Unassembled WGS sequence"/>
</dbReference>
<evidence type="ECO:0000256" key="10">
    <source>
        <dbReference type="ARBA" id="ARBA00022840"/>
    </source>
</evidence>
<dbReference type="SUPFAM" id="SSF53795">
    <property type="entry name" value="PEP carboxykinase-like"/>
    <property type="match status" value="1"/>
</dbReference>
<dbReference type="AlphaFoldDB" id="A0AAW3ZLY4"/>
<dbReference type="SUPFAM" id="SSF75138">
    <property type="entry name" value="HprK N-terminal domain-like"/>
    <property type="match status" value="1"/>
</dbReference>
<proteinExistence type="inferred from homology"/>
<feature type="binding site" evidence="14">
    <location>
        <position position="165"/>
    </location>
    <ligand>
        <name>Mg(2+)</name>
        <dbReference type="ChEBI" id="CHEBI:18420"/>
    </ligand>
</feature>
<dbReference type="InterPro" id="IPR011104">
    <property type="entry name" value="Hpr_kin/Pase_C"/>
</dbReference>
<feature type="region of interest" description="Important for the catalytic mechanism of both phosphorylation and dephosphorylation" evidence="14">
    <location>
        <begin position="206"/>
        <end position="215"/>
    </location>
</feature>
<dbReference type="EC" id="2.7.4.-" evidence="14"/>
<dbReference type="PROSITE" id="PS00675">
    <property type="entry name" value="SIGMA54_INTERACT_1"/>
    <property type="match status" value="1"/>
</dbReference>
<dbReference type="InterPro" id="IPR027417">
    <property type="entry name" value="P-loop_NTPase"/>
</dbReference>
<evidence type="ECO:0000256" key="2">
    <source>
        <dbReference type="ARBA" id="ARBA00001946"/>
    </source>
</evidence>
<dbReference type="Pfam" id="PF02603">
    <property type="entry name" value="Hpr_kinase_N"/>
    <property type="match status" value="1"/>
</dbReference>
<evidence type="ECO:0000256" key="8">
    <source>
        <dbReference type="ARBA" id="ARBA00022741"/>
    </source>
</evidence>
<dbReference type="PANTHER" id="PTHR30305">
    <property type="entry name" value="PROTEIN YJDM-RELATED"/>
    <property type="match status" value="1"/>
</dbReference>
<dbReference type="FunFam" id="3.40.50.300:FF:000174">
    <property type="entry name" value="HPr kinase/phosphorylase"/>
    <property type="match status" value="1"/>
</dbReference>
<dbReference type="GO" id="GO:0000287">
    <property type="term" value="F:magnesium ion binding"/>
    <property type="evidence" value="ECO:0007669"/>
    <property type="project" value="UniProtKB-UniRule"/>
</dbReference>
<evidence type="ECO:0000256" key="5">
    <source>
        <dbReference type="ARBA" id="ARBA00022527"/>
    </source>
</evidence>
<feature type="binding site" evidence="14">
    <location>
        <position position="207"/>
    </location>
    <ligand>
        <name>Mg(2+)</name>
        <dbReference type="ChEBI" id="CHEBI:18420"/>
    </ligand>
</feature>
<feature type="domain" description="HPr(Ser) kinase/phosphorylase N-terminal" evidence="15">
    <location>
        <begin position="6"/>
        <end position="132"/>
    </location>
</feature>
<feature type="binding site" evidence="14">
    <location>
        <begin position="158"/>
        <end position="165"/>
    </location>
    <ligand>
        <name>ATP</name>
        <dbReference type="ChEBI" id="CHEBI:30616"/>
    </ligand>
</feature>
<evidence type="ECO:0000256" key="12">
    <source>
        <dbReference type="ARBA" id="ARBA00023268"/>
    </source>
</evidence>
<comment type="catalytic activity">
    <reaction evidence="13 14">
        <text>[HPr protein]-O-phospho-L-serine + phosphate + H(+) = [HPr protein]-L-serine + diphosphate</text>
        <dbReference type="Rhea" id="RHEA:46604"/>
        <dbReference type="Rhea" id="RHEA-COMP:11602"/>
        <dbReference type="Rhea" id="RHEA-COMP:11603"/>
        <dbReference type="ChEBI" id="CHEBI:15378"/>
        <dbReference type="ChEBI" id="CHEBI:29999"/>
        <dbReference type="ChEBI" id="CHEBI:33019"/>
        <dbReference type="ChEBI" id="CHEBI:43474"/>
        <dbReference type="ChEBI" id="CHEBI:83421"/>
    </reaction>
</comment>
<dbReference type="EMBL" id="JACYTR010000042">
    <property type="protein sequence ID" value="MBD8527163.1"/>
    <property type="molecule type" value="Genomic_DNA"/>
</dbReference>
<comment type="catalytic activity">
    <reaction evidence="1 14">
        <text>[HPr protein]-L-serine + ATP = [HPr protein]-O-phospho-L-serine + ADP + H(+)</text>
        <dbReference type="Rhea" id="RHEA:46600"/>
        <dbReference type="Rhea" id="RHEA-COMP:11602"/>
        <dbReference type="Rhea" id="RHEA-COMP:11603"/>
        <dbReference type="ChEBI" id="CHEBI:15378"/>
        <dbReference type="ChEBI" id="CHEBI:29999"/>
        <dbReference type="ChEBI" id="CHEBI:30616"/>
        <dbReference type="ChEBI" id="CHEBI:83421"/>
        <dbReference type="ChEBI" id="CHEBI:456216"/>
    </reaction>
</comment>
<evidence type="ECO:0000256" key="14">
    <source>
        <dbReference type="HAMAP-Rule" id="MF_01249"/>
    </source>
</evidence>
<evidence type="ECO:0000259" key="15">
    <source>
        <dbReference type="Pfam" id="PF02603"/>
    </source>
</evidence>
<evidence type="ECO:0000256" key="3">
    <source>
        <dbReference type="ARBA" id="ARBA00006883"/>
    </source>
</evidence>
<keyword evidence="6 14" id="KW-0808">Transferase</keyword>
<dbReference type="Pfam" id="PF07475">
    <property type="entry name" value="Hpr_kinase_C"/>
    <property type="match status" value="1"/>
</dbReference>
<evidence type="ECO:0000256" key="6">
    <source>
        <dbReference type="ARBA" id="ARBA00022679"/>
    </source>
</evidence>
<dbReference type="Gene3D" id="3.40.50.300">
    <property type="entry name" value="P-loop containing nucleotide triphosphate hydrolases"/>
    <property type="match status" value="1"/>
</dbReference>
<dbReference type="NCBIfam" id="TIGR00679">
    <property type="entry name" value="hpr-ser"/>
    <property type="match status" value="1"/>
</dbReference>
<evidence type="ECO:0000256" key="11">
    <source>
        <dbReference type="ARBA" id="ARBA00022842"/>
    </source>
</evidence>
<protein>
    <recommendedName>
        <fullName evidence="14">HPr kinase/phosphorylase</fullName>
        <shortName evidence="14">HPrK/P</shortName>
        <ecNumber evidence="14">2.7.11.-</ecNumber>
        <ecNumber evidence="14">2.7.4.-</ecNumber>
    </recommendedName>
    <alternativeName>
        <fullName evidence="14">HPr(Ser) kinase/phosphorylase</fullName>
    </alternativeName>
</protein>
<feature type="active site" evidence="14">
    <location>
        <position position="251"/>
    </location>
</feature>
<organism evidence="17 18">
    <name type="scientific">Pseudomarimonas arenosa</name>
    <dbReference type="NCBI Taxonomy" id="2774145"/>
    <lineage>
        <taxon>Bacteria</taxon>
        <taxon>Pseudomonadati</taxon>
        <taxon>Pseudomonadota</taxon>
        <taxon>Gammaproteobacteria</taxon>
        <taxon>Lysobacterales</taxon>
        <taxon>Lysobacteraceae</taxon>
        <taxon>Pseudomarimonas</taxon>
    </lineage>
</organism>
<dbReference type="Gene3D" id="3.40.1390.20">
    <property type="entry name" value="HprK N-terminal domain-like"/>
    <property type="match status" value="1"/>
</dbReference>
<keyword evidence="11 14" id="KW-0460">Magnesium</keyword>
<comment type="cofactor">
    <cofactor evidence="2 14">
        <name>Mg(2+)</name>
        <dbReference type="ChEBI" id="CHEBI:18420"/>
    </cofactor>
</comment>
<dbReference type="EC" id="2.7.11.-" evidence="14"/>
<dbReference type="RefSeq" id="WP_192030599.1">
    <property type="nucleotide sequence ID" value="NZ_JACYTR010000042.1"/>
</dbReference>
<accession>A0AAW3ZLY4</accession>
<dbReference type="InterPro" id="IPR011126">
    <property type="entry name" value="Hpr_kin/Pase_Hpr_N"/>
</dbReference>
<keyword evidence="7 14" id="KW-0479">Metal-binding</keyword>
<evidence type="ECO:0000256" key="1">
    <source>
        <dbReference type="ARBA" id="ARBA00001120"/>
    </source>
</evidence>
<dbReference type="PANTHER" id="PTHR30305:SF1">
    <property type="entry name" value="HPR KINASE_PHOSPHORYLASE"/>
    <property type="match status" value="1"/>
</dbReference>
<evidence type="ECO:0000256" key="7">
    <source>
        <dbReference type="ARBA" id="ARBA00022723"/>
    </source>
</evidence>
<dbReference type="GO" id="GO:0004712">
    <property type="term" value="F:protein serine/threonine/tyrosine kinase activity"/>
    <property type="evidence" value="ECO:0007669"/>
    <property type="project" value="UniProtKB-UniRule"/>
</dbReference>
<feature type="active site" evidence="14">
    <location>
        <position position="143"/>
    </location>
</feature>
<dbReference type="GO" id="GO:0006109">
    <property type="term" value="P:regulation of carbohydrate metabolic process"/>
    <property type="evidence" value="ECO:0007669"/>
    <property type="project" value="UniProtKB-UniRule"/>
</dbReference>
<evidence type="ECO:0000313" key="18">
    <source>
        <dbReference type="Proteomes" id="UP000613768"/>
    </source>
</evidence>
<comment type="similarity">
    <text evidence="3 14">Belongs to the HPrK/P family.</text>
</comment>
<keyword evidence="8 14" id="KW-0547">Nucleotide-binding</keyword>
<dbReference type="HAMAP" id="MF_01249">
    <property type="entry name" value="HPr_kinase"/>
    <property type="match status" value="1"/>
</dbReference>
<keyword evidence="5 14" id="KW-0723">Serine/threonine-protein kinase</keyword>
<comment type="subunit">
    <text evidence="4 14">Homohexamer.</text>
</comment>
<dbReference type="CDD" id="cd01918">
    <property type="entry name" value="HprK_C"/>
    <property type="match status" value="1"/>
</dbReference>
<feature type="domain" description="HPr kinase/phosphorylase C-terminal" evidence="16">
    <location>
        <begin position="135"/>
        <end position="306"/>
    </location>
</feature>
<dbReference type="GO" id="GO:0000155">
    <property type="term" value="F:phosphorelay sensor kinase activity"/>
    <property type="evidence" value="ECO:0007669"/>
    <property type="project" value="InterPro"/>
</dbReference>
<evidence type="ECO:0000256" key="9">
    <source>
        <dbReference type="ARBA" id="ARBA00022777"/>
    </source>
</evidence>
<keyword evidence="10 14" id="KW-0067">ATP-binding</keyword>
<feature type="active site" description="Proton acceptor; for phosphorylation activity. Proton donor; for dephosphorylation activity" evidence="14">
    <location>
        <position position="182"/>
    </location>
</feature>
<dbReference type="InterPro" id="IPR028979">
    <property type="entry name" value="Ser_kin/Pase_Hpr-like_N_sf"/>
</dbReference>
<sequence length="317" mass="35672">MQIRVSSKQLFEQLQERLQLRWIAGQRGESRSIEPGDSSARRPSLAGYLNTIYPNKVQIIGTEELQYLDGLEPRLRWEVLAKICHAKPTALIVAHDQSCPPDLRDAANETDTPLWVSPRRSHELQTYLQYHLARNLARRTTLHGVFMEVYSIGVLLTGDSGAGKSELALELVTRGHRLVADDAPEFTQIAPDVIDGTCPELLQDLLEVRGLGILNVKEMFGDTAVKRNKYLRLIVHLEQQEPQTNPKPIDRLYGDQGSRRVLELDVPKITLPVAAGRNLAVLVEAAVRSHILKGKGIDAAQTFIDRQAHQMRRHSPW</sequence>
<gene>
    <name evidence="14 17" type="primary">hprK</name>
    <name evidence="17" type="ORF">IFO71_15580</name>
</gene>
<keyword evidence="12 14" id="KW-0511">Multifunctional enzyme</keyword>
<dbReference type="InterPro" id="IPR025662">
    <property type="entry name" value="Sigma_54_int_dom_ATP-bd_1"/>
</dbReference>
<dbReference type="InterPro" id="IPR003755">
    <property type="entry name" value="HPr(Ser)_kin/Pase"/>
</dbReference>
<comment type="caution">
    <text evidence="17">The sequence shown here is derived from an EMBL/GenBank/DDBJ whole genome shotgun (WGS) entry which is preliminary data.</text>
</comment>
<keyword evidence="18" id="KW-1185">Reference proteome</keyword>
<evidence type="ECO:0000256" key="13">
    <source>
        <dbReference type="ARBA" id="ARBA00047657"/>
    </source>
</evidence>
<reference evidence="17 18" key="1">
    <citation type="submission" date="2020-09" db="EMBL/GenBank/DDBJ databases">
        <title>Pseudoxanthomonas sp. CAU 1598 isolated from sand of Yaerae Beach.</title>
        <authorList>
            <person name="Kim W."/>
        </authorList>
    </citation>
    <scope>NUCLEOTIDE SEQUENCE [LARGE SCALE GENOMIC DNA]</scope>
    <source>
        <strain evidence="17 18">CAU 1598</strain>
    </source>
</reference>
<dbReference type="GO" id="GO:0005524">
    <property type="term" value="F:ATP binding"/>
    <property type="evidence" value="ECO:0007669"/>
    <property type="project" value="UniProtKB-UniRule"/>
</dbReference>
<evidence type="ECO:0000259" key="16">
    <source>
        <dbReference type="Pfam" id="PF07475"/>
    </source>
</evidence>
<comment type="miscellaneous">
    <text evidence="14">Both phosphorylation and phosphorolysis are carried out by the same active site and suggest a common mechanism for both reactions.</text>
</comment>
<feature type="active site" evidence="14">
    <location>
        <position position="164"/>
    </location>
</feature>
<comment type="domain">
    <text evidence="14">The Walker A ATP-binding motif also binds Pi and PPi.</text>
</comment>